<reference evidence="1" key="1">
    <citation type="journal article" date="2020" name="Cell">
        <title>Large-Scale Comparative Analyses of Tick Genomes Elucidate Their Genetic Diversity and Vector Capacities.</title>
        <authorList>
            <consortium name="Tick Genome and Microbiome Consortium (TIGMIC)"/>
            <person name="Jia N."/>
            <person name="Wang J."/>
            <person name="Shi W."/>
            <person name="Du L."/>
            <person name="Sun Y."/>
            <person name="Zhan W."/>
            <person name="Jiang J.F."/>
            <person name="Wang Q."/>
            <person name="Zhang B."/>
            <person name="Ji P."/>
            <person name="Bell-Sakyi L."/>
            <person name="Cui X.M."/>
            <person name="Yuan T.T."/>
            <person name="Jiang B.G."/>
            <person name="Yang W.F."/>
            <person name="Lam T.T."/>
            <person name="Chang Q.C."/>
            <person name="Ding S.J."/>
            <person name="Wang X.J."/>
            <person name="Zhu J.G."/>
            <person name="Ruan X.D."/>
            <person name="Zhao L."/>
            <person name="Wei J.T."/>
            <person name="Ye R.Z."/>
            <person name="Que T.C."/>
            <person name="Du C.H."/>
            <person name="Zhou Y.H."/>
            <person name="Cheng J.X."/>
            <person name="Dai P.F."/>
            <person name="Guo W.B."/>
            <person name="Han X.H."/>
            <person name="Huang E.J."/>
            <person name="Li L.F."/>
            <person name="Wei W."/>
            <person name="Gao Y.C."/>
            <person name="Liu J.Z."/>
            <person name="Shao H.Z."/>
            <person name="Wang X."/>
            <person name="Wang C.C."/>
            <person name="Yang T.C."/>
            <person name="Huo Q.B."/>
            <person name="Li W."/>
            <person name="Chen H.Y."/>
            <person name="Chen S.E."/>
            <person name="Zhou L.G."/>
            <person name="Ni X.B."/>
            <person name="Tian J.H."/>
            <person name="Sheng Y."/>
            <person name="Liu T."/>
            <person name="Pan Y.S."/>
            <person name="Xia L.Y."/>
            <person name="Li J."/>
            <person name="Zhao F."/>
            <person name="Cao W.C."/>
        </authorList>
    </citation>
    <scope>NUCLEOTIDE SEQUENCE</scope>
    <source>
        <strain evidence="1">Rmic-2018</strain>
    </source>
</reference>
<comment type="caution">
    <text evidence="1">The sequence shown here is derived from an EMBL/GenBank/DDBJ whole genome shotgun (WGS) entry which is preliminary data.</text>
</comment>
<sequence>MVDALAKVQEVVENSMEGENLVITNAGLNDVLKGEDQNLQRQLEDGIRFAENLRCCVHQTSAFRLQASLLVPAMSLASCPVSKPCGLLYTSIVLLILEYGCAVWSPDQQHLIVHIESVKSRASCTLYARSVKSPPADYATHMKIAKWHPLRPRHAVTQMRLLYRLLDDSLTDTPLWSAVRVKKW</sequence>
<gene>
    <name evidence="1" type="ORF">HPB51_004996</name>
</gene>
<dbReference type="Proteomes" id="UP000821866">
    <property type="component" value="Chromosome 1"/>
</dbReference>
<keyword evidence="2" id="KW-1185">Reference proteome</keyword>
<dbReference type="EMBL" id="JABSTU010000001">
    <property type="protein sequence ID" value="KAH8039071.1"/>
    <property type="molecule type" value="Genomic_DNA"/>
</dbReference>
<proteinExistence type="predicted"/>
<name>A0A9J6EXS5_RHIMP</name>
<protein>
    <submittedName>
        <fullName evidence="1">Uncharacterized protein</fullName>
    </submittedName>
</protein>
<dbReference type="AlphaFoldDB" id="A0A9J6EXS5"/>
<evidence type="ECO:0000313" key="2">
    <source>
        <dbReference type="Proteomes" id="UP000821866"/>
    </source>
</evidence>
<reference evidence="1" key="2">
    <citation type="submission" date="2021-09" db="EMBL/GenBank/DDBJ databases">
        <authorList>
            <person name="Jia N."/>
            <person name="Wang J."/>
            <person name="Shi W."/>
            <person name="Du L."/>
            <person name="Sun Y."/>
            <person name="Zhan W."/>
            <person name="Jiang J."/>
            <person name="Wang Q."/>
            <person name="Zhang B."/>
            <person name="Ji P."/>
            <person name="Sakyi L.B."/>
            <person name="Cui X."/>
            <person name="Yuan T."/>
            <person name="Jiang B."/>
            <person name="Yang W."/>
            <person name="Lam T.T.-Y."/>
            <person name="Chang Q."/>
            <person name="Ding S."/>
            <person name="Wang X."/>
            <person name="Zhu J."/>
            <person name="Ruan X."/>
            <person name="Zhao L."/>
            <person name="Wei J."/>
            <person name="Que T."/>
            <person name="Du C."/>
            <person name="Cheng J."/>
            <person name="Dai P."/>
            <person name="Han X."/>
            <person name="Huang E."/>
            <person name="Gao Y."/>
            <person name="Liu J."/>
            <person name="Shao H."/>
            <person name="Ye R."/>
            <person name="Li L."/>
            <person name="Wei W."/>
            <person name="Wang X."/>
            <person name="Wang C."/>
            <person name="Huo Q."/>
            <person name="Li W."/>
            <person name="Guo W."/>
            <person name="Chen H."/>
            <person name="Chen S."/>
            <person name="Zhou L."/>
            <person name="Zhou L."/>
            <person name="Ni X."/>
            <person name="Tian J."/>
            <person name="Zhou Y."/>
            <person name="Sheng Y."/>
            <person name="Liu T."/>
            <person name="Pan Y."/>
            <person name="Xia L."/>
            <person name="Li J."/>
            <person name="Zhao F."/>
            <person name="Cao W."/>
        </authorList>
    </citation>
    <scope>NUCLEOTIDE SEQUENCE</scope>
    <source>
        <strain evidence="1">Rmic-2018</strain>
        <tissue evidence="1">Larvae</tissue>
    </source>
</reference>
<organism evidence="1 2">
    <name type="scientific">Rhipicephalus microplus</name>
    <name type="common">Cattle tick</name>
    <name type="synonym">Boophilus microplus</name>
    <dbReference type="NCBI Taxonomy" id="6941"/>
    <lineage>
        <taxon>Eukaryota</taxon>
        <taxon>Metazoa</taxon>
        <taxon>Ecdysozoa</taxon>
        <taxon>Arthropoda</taxon>
        <taxon>Chelicerata</taxon>
        <taxon>Arachnida</taxon>
        <taxon>Acari</taxon>
        <taxon>Parasitiformes</taxon>
        <taxon>Ixodida</taxon>
        <taxon>Ixodoidea</taxon>
        <taxon>Ixodidae</taxon>
        <taxon>Rhipicephalinae</taxon>
        <taxon>Rhipicephalus</taxon>
        <taxon>Boophilus</taxon>
    </lineage>
</organism>
<accession>A0A9J6EXS5</accession>
<evidence type="ECO:0000313" key="1">
    <source>
        <dbReference type="EMBL" id="KAH8039071.1"/>
    </source>
</evidence>